<keyword evidence="8" id="KW-0560">Oxidoreductase</keyword>
<dbReference type="OMA" id="PNSSFWY"/>
<protein>
    <recommendedName>
        <fullName evidence="5">Luciferin 4-monooxygenase</fullName>
        <ecNumber evidence="4">1.13.12.7</ecNumber>
    </recommendedName>
</protein>
<dbReference type="Pfam" id="PF00501">
    <property type="entry name" value="AMP-binding"/>
    <property type="match status" value="1"/>
</dbReference>
<organism evidence="16 17">
    <name type="scientific">Dufourea novaeangliae</name>
    <name type="common">Sweat bee</name>
    <dbReference type="NCBI Taxonomy" id="178035"/>
    <lineage>
        <taxon>Eukaryota</taxon>
        <taxon>Metazoa</taxon>
        <taxon>Ecdysozoa</taxon>
        <taxon>Arthropoda</taxon>
        <taxon>Hexapoda</taxon>
        <taxon>Insecta</taxon>
        <taxon>Pterygota</taxon>
        <taxon>Neoptera</taxon>
        <taxon>Endopterygota</taxon>
        <taxon>Hymenoptera</taxon>
        <taxon>Apocrita</taxon>
        <taxon>Aculeata</taxon>
        <taxon>Apoidea</taxon>
        <taxon>Anthophila</taxon>
        <taxon>Halictidae</taxon>
        <taxon>Rophitinae</taxon>
        <taxon>Dufourea</taxon>
    </lineage>
</organism>
<dbReference type="AlphaFoldDB" id="A0A154P2Q1"/>
<evidence type="ECO:0000313" key="17">
    <source>
        <dbReference type="Proteomes" id="UP000076502"/>
    </source>
</evidence>
<evidence type="ECO:0000256" key="3">
    <source>
        <dbReference type="ARBA" id="ARBA00006432"/>
    </source>
</evidence>
<dbReference type="GO" id="GO:0016405">
    <property type="term" value="F:CoA-ligase activity"/>
    <property type="evidence" value="ECO:0007669"/>
    <property type="project" value="TreeGrafter"/>
</dbReference>
<evidence type="ECO:0000313" key="16">
    <source>
        <dbReference type="EMBL" id="KZC06219.1"/>
    </source>
</evidence>
<evidence type="ECO:0000259" key="14">
    <source>
        <dbReference type="Pfam" id="PF00501"/>
    </source>
</evidence>
<dbReference type="PROSITE" id="PS00455">
    <property type="entry name" value="AMP_BINDING"/>
    <property type="match status" value="1"/>
</dbReference>
<keyword evidence="6" id="KW-0547">Nucleotide-binding</keyword>
<evidence type="ECO:0000256" key="7">
    <source>
        <dbReference type="ARBA" id="ARBA00022842"/>
    </source>
</evidence>
<evidence type="ECO:0000256" key="13">
    <source>
        <dbReference type="ARBA" id="ARBA00048497"/>
    </source>
</evidence>
<evidence type="ECO:0000256" key="8">
    <source>
        <dbReference type="ARBA" id="ARBA00023002"/>
    </source>
</evidence>
<evidence type="ECO:0000256" key="4">
    <source>
        <dbReference type="ARBA" id="ARBA00012532"/>
    </source>
</evidence>
<dbReference type="GO" id="GO:0005777">
    <property type="term" value="C:peroxisome"/>
    <property type="evidence" value="ECO:0007669"/>
    <property type="project" value="UniProtKB-SubCell"/>
</dbReference>
<dbReference type="Gene3D" id="2.30.38.10">
    <property type="entry name" value="Luciferase, Domain 3"/>
    <property type="match status" value="1"/>
</dbReference>
<dbReference type="Gene3D" id="3.40.50.980">
    <property type="match status" value="2"/>
</dbReference>
<reference evidence="16 17" key="1">
    <citation type="submission" date="2015-07" db="EMBL/GenBank/DDBJ databases">
        <title>The genome of Dufourea novaeangliae.</title>
        <authorList>
            <person name="Pan H."/>
            <person name="Kapheim K."/>
        </authorList>
    </citation>
    <scope>NUCLEOTIDE SEQUENCE [LARGE SCALE GENOMIC DNA]</scope>
    <source>
        <strain evidence="16">0120121106</strain>
        <tissue evidence="16">Whole body</tissue>
    </source>
</reference>
<dbReference type="SUPFAM" id="SSF56801">
    <property type="entry name" value="Acetyl-CoA synthetase-like"/>
    <property type="match status" value="1"/>
</dbReference>
<dbReference type="PANTHER" id="PTHR24096">
    <property type="entry name" value="LONG-CHAIN-FATTY-ACID--COA LIGASE"/>
    <property type="match status" value="1"/>
</dbReference>
<evidence type="ECO:0000256" key="2">
    <source>
        <dbReference type="ARBA" id="ARBA00004275"/>
    </source>
</evidence>
<sequence length="536" mass="59504">MQQKNILHGPPDTIPQFKNLSMGQLLLNQLSVHGNWVAQVDALTGRKQTFKEILIDSQKLAVALEKEGLKKNDHIAICSENNIEFCIPMCAAFYLGATVCPLNPLYSERELKHALTITKPKYIFVSAVGIVNILKNHNQLFWLPKLIMLTESKVNKFPTIKSLTSNVTVDSSFHACAVDDDHVLVIPYSSGTTGLPKGVMLTNKNLLTVIRHFAVSTPEILNTNVITLALLPFFHAYSFSVLLVRLAFGNKSIILPRFDEKMFLQTIEKYRIEYITLVPPLMVFLAKHPIVDKYDLSSIKDIWCGAAHLSEDIAKMVAERLNVRSIKQGYGLTETTLAVVKLPNNSMKYGSVGTLAPGTSAKVIPINGGESSEPLGPNKMGELCFKGDLIMKGYYNDEKATAATIDKDGWLHSGDIGYYDEQCYFYVVDRLKELIKYKGYQVPPAELEALLLTCSGVKDAAVIGIPNEEAGELPAAFIVKQDGSNITAEDITKFVNERLSSHKRLRGGIRFIQSIPKTASGKILRRVLRDTFKSKL</sequence>
<feature type="domain" description="AMP-dependent synthetase/ligase" evidence="14">
    <location>
        <begin position="30"/>
        <end position="395"/>
    </location>
</feature>
<keyword evidence="7" id="KW-0460">Magnesium</keyword>
<dbReference type="EMBL" id="KQ434809">
    <property type="protein sequence ID" value="KZC06219.1"/>
    <property type="molecule type" value="Genomic_DNA"/>
</dbReference>
<name>A0A154P2Q1_DUFNO</name>
<comment type="similarity">
    <text evidence="3">Belongs to the ATP-dependent AMP-binding enzyme family.</text>
</comment>
<dbReference type="STRING" id="178035.A0A154P2Q1"/>
<evidence type="ECO:0000256" key="6">
    <source>
        <dbReference type="ARBA" id="ARBA00022840"/>
    </source>
</evidence>
<evidence type="ECO:0000256" key="11">
    <source>
        <dbReference type="ARBA" id="ARBA00023223"/>
    </source>
</evidence>
<dbReference type="OrthoDB" id="10253869at2759"/>
<dbReference type="Proteomes" id="UP000076502">
    <property type="component" value="Unassembled WGS sequence"/>
</dbReference>
<keyword evidence="10" id="KW-0576">Peroxisome</keyword>
<evidence type="ECO:0000256" key="9">
    <source>
        <dbReference type="ARBA" id="ARBA00023033"/>
    </source>
</evidence>
<comment type="catalytic activity">
    <reaction evidence="13">
        <text>firefly D-luciferin + ATP + O2 = firefly oxyluciferin + hnu + AMP + CO2 + diphosphate</text>
        <dbReference type="Rhea" id="RHEA:10732"/>
        <dbReference type="ChEBI" id="CHEBI:15379"/>
        <dbReference type="ChEBI" id="CHEBI:16526"/>
        <dbReference type="ChEBI" id="CHEBI:16792"/>
        <dbReference type="ChEBI" id="CHEBI:30212"/>
        <dbReference type="ChEBI" id="CHEBI:30616"/>
        <dbReference type="ChEBI" id="CHEBI:33019"/>
        <dbReference type="ChEBI" id="CHEBI:58038"/>
        <dbReference type="ChEBI" id="CHEBI:456215"/>
        <dbReference type="EC" id="1.13.12.7"/>
    </reaction>
</comment>
<evidence type="ECO:0000256" key="1">
    <source>
        <dbReference type="ARBA" id="ARBA00001946"/>
    </source>
</evidence>
<keyword evidence="6" id="KW-0067">ATP-binding</keyword>
<dbReference type="CDD" id="cd05911">
    <property type="entry name" value="Firefly_Luc_like"/>
    <property type="match status" value="1"/>
</dbReference>
<comment type="cofactor">
    <cofactor evidence="1">
        <name>Mg(2+)</name>
        <dbReference type="ChEBI" id="CHEBI:18420"/>
    </cofactor>
</comment>
<dbReference type="InterPro" id="IPR020845">
    <property type="entry name" value="AMP-binding_CS"/>
</dbReference>
<dbReference type="InterPro" id="IPR045851">
    <property type="entry name" value="AMP-bd_C_sf"/>
</dbReference>
<accession>A0A154P2Q1</accession>
<dbReference type="Pfam" id="PF13193">
    <property type="entry name" value="AMP-binding_C"/>
    <property type="match status" value="1"/>
</dbReference>
<dbReference type="InterPro" id="IPR000873">
    <property type="entry name" value="AMP-dep_synth/lig_dom"/>
</dbReference>
<dbReference type="GO" id="GO:0004497">
    <property type="term" value="F:monooxygenase activity"/>
    <property type="evidence" value="ECO:0007669"/>
    <property type="project" value="UniProtKB-KW"/>
</dbReference>
<evidence type="ECO:0000256" key="10">
    <source>
        <dbReference type="ARBA" id="ARBA00023140"/>
    </source>
</evidence>
<keyword evidence="12" id="KW-0599">Photoprotein</keyword>
<dbReference type="EC" id="1.13.12.7" evidence="4"/>
<dbReference type="GO" id="GO:0008218">
    <property type="term" value="P:bioluminescence"/>
    <property type="evidence" value="ECO:0007669"/>
    <property type="project" value="UniProtKB-KW"/>
</dbReference>
<keyword evidence="17" id="KW-1185">Reference proteome</keyword>
<gene>
    <name evidence="16" type="ORF">WN55_10128</name>
</gene>
<evidence type="ECO:0000256" key="12">
    <source>
        <dbReference type="ARBA" id="ARBA00023262"/>
    </source>
</evidence>
<comment type="subcellular location">
    <subcellularLocation>
        <location evidence="2">Peroxisome</location>
    </subcellularLocation>
</comment>
<keyword evidence="11" id="KW-0455">Luminescence</keyword>
<dbReference type="Gene3D" id="3.30.300.30">
    <property type="match status" value="1"/>
</dbReference>
<proteinExistence type="inferred from homology"/>
<feature type="domain" description="AMP-binding enzyme C-terminal" evidence="15">
    <location>
        <begin position="446"/>
        <end position="522"/>
    </location>
</feature>
<dbReference type="PANTHER" id="PTHR24096:SF423">
    <property type="entry name" value="GM05240P"/>
    <property type="match status" value="1"/>
</dbReference>
<keyword evidence="9 16" id="KW-0503">Monooxygenase</keyword>
<evidence type="ECO:0000259" key="15">
    <source>
        <dbReference type="Pfam" id="PF13193"/>
    </source>
</evidence>
<dbReference type="FunFam" id="3.30.300.30:FF:000007">
    <property type="entry name" value="4-coumarate--CoA ligase 2"/>
    <property type="match status" value="1"/>
</dbReference>
<dbReference type="GO" id="GO:0005524">
    <property type="term" value="F:ATP binding"/>
    <property type="evidence" value="ECO:0007669"/>
    <property type="project" value="UniProtKB-KW"/>
</dbReference>
<dbReference type="InterPro" id="IPR025110">
    <property type="entry name" value="AMP-bd_C"/>
</dbReference>
<evidence type="ECO:0000256" key="5">
    <source>
        <dbReference type="ARBA" id="ARBA00019043"/>
    </source>
</evidence>